<feature type="transmembrane region" description="Helical" evidence="7">
    <location>
        <begin position="56"/>
        <end position="76"/>
    </location>
</feature>
<comment type="caution">
    <text evidence="8">The sequence shown here is derived from an EMBL/GenBank/DDBJ whole genome shotgun (WGS) entry which is preliminary data.</text>
</comment>
<evidence type="ECO:0000256" key="2">
    <source>
        <dbReference type="ARBA" id="ARBA00007018"/>
    </source>
</evidence>
<protein>
    <submittedName>
        <fullName evidence="8">Progestin and adipoQ receptor family member 3</fullName>
    </submittedName>
</protein>
<feature type="transmembrane region" description="Helical" evidence="7">
    <location>
        <begin position="22"/>
        <end position="44"/>
    </location>
</feature>
<feature type="transmembrane region" description="Helical" evidence="7">
    <location>
        <begin position="96"/>
        <end position="118"/>
    </location>
</feature>
<feature type="binding site" evidence="6">
    <location>
        <position position="94"/>
    </location>
    <ligand>
        <name>Zn(2+)</name>
        <dbReference type="ChEBI" id="CHEBI:29105"/>
    </ligand>
</feature>
<dbReference type="GO" id="GO:0046872">
    <property type="term" value="F:metal ion binding"/>
    <property type="evidence" value="ECO:0007669"/>
    <property type="project" value="UniProtKB-KW"/>
</dbReference>
<evidence type="ECO:0000256" key="4">
    <source>
        <dbReference type="ARBA" id="ARBA00022989"/>
    </source>
</evidence>
<evidence type="ECO:0000256" key="1">
    <source>
        <dbReference type="ARBA" id="ARBA00004141"/>
    </source>
</evidence>
<keyword evidence="8" id="KW-0675">Receptor</keyword>
<evidence type="ECO:0000256" key="5">
    <source>
        <dbReference type="ARBA" id="ARBA00023136"/>
    </source>
</evidence>
<dbReference type="InterPro" id="IPR004254">
    <property type="entry name" value="AdipoR/HlyIII-related"/>
</dbReference>
<sequence length="133" mass="15331">MLLAVFFSQLHPHSLGQQWQRLRSLSFCLVAAYGVLPALHWVCLAGGFSSDLVQAFVPRILGMYFIAILALIFYVSKVPERYFPGQLNYLGSSHQLWHLLLLLMFYWWHQASCSIMAYRHSRPCPPEGHAHQE</sequence>
<keyword evidence="5 7" id="KW-0472">Membrane</keyword>
<dbReference type="PANTHER" id="PTHR20855">
    <property type="entry name" value="ADIPOR/PROGESTIN RECEPTOR-RELATED"/>
    <property type="match status" value="1"/>
</dbReference>
<keyword evidence="6" id="KW-0862">Zinc</keyword>
<dbReference type="Pfam" id="PF03006">
    <property type="entry name" value="HlyIII"/>
    <property type="match status" value="1"/>
</dbReference>
<gene>
    <name evidence="8" type="primary">PAQR3</name>
    <name evidence="8" type="ORF">EYF80_060901</name>
</gene>
<dbReference type="EMBL" id="SRLO01006242">
    <property type="protein sequence ID" value="TNN28952.1"/>
    <property type="molecule type" value="Genomic_DNA"/>
</dbReference>
<evidence type="ECO:0000256" key="7">
    <source>
        <dbReference type="SAM" id="Phobius"/>
    </source>
</evidence>
<dbReference type="PANTHER" id="PTHR20855:SF15">
    <property type="entry name" value="PROGESTIN AND ADIPOQ RECEPTOR FAMILY MEMBER 3"/>
    <property type="match status" value="1"/>
</dbReference>
<dbReference type="AlphaFoldDB" id="A0A4Z2EKQ6"/>
<dbReference type="GO" id="GO:0016020">
    <property type="term" value="C:membrane"/>
    <property type="evidence" value="ECO:0007669"/>
    <property type="project" value="UniProtKB-SubCell"/>
</dbReference>
<comment type="subcellular location">
    <subcellularLocation>
        <location evidence="1">Membrane</location>
        <topology evidence="1">Multi-pass membrane protein</topology>
    </subcellularLocation>
</comment>
<dbReference type="OrthoDB" id="529367at2759"/>
<dbReference type="Proteomes" id="UP000314294">
    <property type="component" value="Unassembled WGS sequence"/>
</dbReference>
<evidence type="ECO:0000256" key="6">
    <source>
        <dbReference type="PIRSR" id="PIRSR604254-1"/>
    </source>
</evidence>
<reference evidence="8 9" key="1">
    <citation type="submission" date="2019-03" db="EMBL/GenBank/DDBJ databases">
        <title>First draft genome of Liparis tanakae, snailfish: a comprehensive survey of snailfish specific genes.</title>
        <authorList>
            <person name="Kim W."/>
            <person name="Song I."/>
            <person name="Jeong J.-H."/>
            <person name="Kim D."/>
            <person name="Kim S."/>
            <person name="Ryu S."/>
            <person name="Song J.Y."/>
            <person name="Lee S.K."/>
        </authorList>
    </citation>
    <scope>NUCLEOTIDE SEQUENCE [LARGE SCALE GENOMIC DNA]</scope>
    <source>
        <tissue evidence="8">Muscle</tissue>
    </source>
</reference>
<accession>A0A4Z2EKQ6</accession>
<keyword evidence="6" id="KW-0479">Metal-binding</keyword>
<evidence type="ECO:0000256" key="3">
    <source>
        <dbReference type="ARBA" id="ARBA00022692"/>
    </source>
</evidence>
<keyword evidence="3 7" id="KW-0812">Transmembrane</keyword>
<dbReference type="GO" id="GO:0038023">
    <property type="term" value="F:signaling receptor activity"/>
    <property type="evidence" value="ECO:0007669"/>
    <property type="project" value="TreeGrafter"/>
</dbReference>
<keyword evidence="9" id="KW-1185">Reference proteome</keyword>
<evidence type="ECO:0000313" key="8">
    <source>
        <dbReference type="EMBL" id="TNN28952.1"/>
    </source>
</evidence>
<evidence type="ECO:0000313" key="9">
    <source>
        <dbReference type="Proteomes" id="UP000314294"/>
    </source>
</evidence>
<organism evidence="8 9">
    <name type="scientific">Liparis tanakae</name>
    <name type="common">Tanaka's snailfish</name>
    <dbReference type="NCBI Taxonomy" id="230148"/>
    <lineage>
        <taxon>Eukaryota</taxon>
        <taxon>Metazoa</taxon>
        <taxon>Chordata</taxon>
        <taxon>Craniata</taxon>
        <taxon>Vertebrata</taxon>
        <taxon>Euteleostomi</taxon>
        <taxon>Actinopterygii</taxon>
        <taxon>Neopterygii</taxon>
        <taxon>Teleostei</taxon>
        <taxon>Neoteleostei</taxon>
        <taxon>Acanthomorphata</taxon>
        <taxon>Eupercaria</taxon>
        <taxon>Perciformes</taxon>
        <taxon>Cottioidei</taxon>
        <taxon>Cottales</taxon>
        <taxon>Liparidae</taxon>
        <taxon>Liparis</taxon>
    </lineage>
</organism>
<proteinExistence type="inferred from homology"/>
<keyword evidence="4 7" id="KW-1133">Transmembrane helix</keyword>
<feature type="binding site" evidence="6">
    <location>
        <position position="98"/>
    </location>
    <ligand>
        <name>Zn(2+)</name>
        <dbReference type="ChEBI" id="CHEBI:29105"/>
    </ligand>
</feature>
<name>A0A4Z2EKQ6_9TELE</name>
<comment type="similarity">
    <text evidence="2">Belongs to the ADIPOR family.</text>
</comment>